<name>A0A269XWI8_9PROT</name>
<protein>
    <submittedName>
        <fullName evidence="1">Uncharacterized protein</fullName>
    </submittedName>
</protein>
<dbReference type="Proteomes" id="UP000216151">
    <property type="component" value="Unassembled WGS sequence"/>
</dbReference>
<dbReference type="RefSeq" id="WP_095350034.1">
    <property type="nucleotide sequence ID" value="NZ_NCXK01000014.1"/>
</dbReference>
<evidence type="ECO:0000313" key="1">
    <source>
        <dbReference type="EMBL" id="PAK77648.1"/>
    </source>
</evidence>
<organism evidence="1 2">
    <name type="scientific">Acetobacter fabarum</name>
    <dbReference type="NCBI Taxonomy" id="483199"/>
    <lineage>
        <taxon>Bacteria</taxon>
        <taxon>Pseudomonadati</taxon>
        <taxon>Pseudomonadota</taxon>
        <taxon>Alphaproteobacteria</taxon>
        <taxon>Acetobacterales</taxon>
        <taxon>Acetobacteraceae</taxon>
        <taxon>Acetobacter</taxon>
    </lineage>
</organism>
<gene>
    <name evidence="1" type="ORF">B8X00_09930</name>
</gene>
<dbReference type="EMBL" id="NCXK01000014">
    <property type="protein sequence ID" value="PAK77648.1"/>
    <property type="molecule type" value="Genomic_DNA"/>
</dbReference>
<evidence type="ECO:0000313" key="2">
    <source>
        <dbReference type="Proteomes" id="UP000216151"/>
    </source>
</evidence>
<keyword evidence="2" id="KW-1185">Reference proteome</keyword>
<sequence length="92" mass="10493">MPFRYIFNIPAGSLVQISGAPLMPPRTEDAVDYLVETAAIAESRLKRPKRGYTVWEIITASSDQDMRVHLRLPELKSYLLKKLVMPERPDHG</sequence>
<accession>A0A269XWI8</accession>
<dbReference type="AlphaFoldDB" id="A0A269XWI8"/>
<reference evidence="1 2" key="1">
    <citation type="submission" date="2017-04" db="EMBL/GenBank/DDBJ databases">
        <title>Kefir bacterial isolates.</title>
        <authorList>
            <person name="Kim Y."/>
            <person name="Blasche S."/>
            <person name="Patil K.R."/>
        </authorList>
    </citation>
    <scope>NUCLEOTIDE SEQUENCE [LARGE SCALE GENOMIC DNA]</scope>
    <source>
        <strain evidence="1 2">KR</strain>
    </source>
</reference>
<proteinExistence type="predicted"/>
<comment type="caution">
    <text evidence="1">The sequence shown here is derived from an EMBL/GenBank/DDBJ whole genome shotgun (WGS) entry which is preliminary data.</text>
</comment>